<dbReference type="EMBL" id="KY684083">
    <property type="protein sequence ID" value="ARF08981.1"/>
    <property type="molecule type" value="Genomic_DNA"/>
</dbReference>
<gene>
    <name evidence="2" type="ORF">Catovirus_1_1031</name>
</gene>
<evidence type="ECO:0000259" key="1">
    <source>
        <dbReference type="SMART" id="SM00507"/>
    </source>
</evidence>
<evidence type="ECO:0000313" key="2">
    <source>
        <dbReference type="EMBL" id="ARF08981.1"/>
    </source>
</evidence>
<reference evidence="2" key="1">
    <citation type="journal article" date="2017" name="Science">
        <title>Giant viruses with an expanded complement of translation system components.</title>
        <authorList>
            <person name="Schulz F."/>
            <person name="Yutin N."/>
            <person name="Ivanova N.N."/>
            <person name="Ortega D.R."/>
            <person name="Lee T.K."/>
            <person name="Vierheilig J."/>
            <person name="Daims H."/>
            <person name="Horn M."/>
            <person name="Wagner M."/>
            <person name="Jensen G.J."/>
            <person name="Kyrpides N.C."/>
            <person name="Koonin E.V."/>
            <person name="Woyke T."/>
        </authorList>
    </citation>
    <scope>NUCLEOTIDE SEQUENCE</scope>
    <source>
        <strain evidence="2">CTV1</strain>
    </source>
</reference>
<name>A0A1V0SBC0_9VIRU</name>
<feature type="domain" description="HNH nuclease" evidence="1">
    <location>
        <begin position="21"/>
        <end position="71"/>
    </location>
</feature>
<keyword evidence="2" id="KW-0255">Endonuclease</keyword>
<dbReference type="InterPro" id="IPR003615">
    <property type="entry name" value="HNH_nuc"/>
</dbReference>
<dbReference type="Gene3D" id="1.10.10.10">
    <property type="entry name" value="Winged helix-like DNA-binding domain superfamily/Winged helix DNA-binding domain"/>
    <property type="match status" value="1"/>
</dbReference>
<dbReference type="InterPro" id="IPR044925">
    <property type="entry name" value="His-Me_finger_sf"/>
</dbReference>
<dbReference type="SUPFAM" id="SSF54060">
    <property type="entry name" value="His-Me finger endonucleases"/>
    <property type="match status" value="2"/>
</dbReference>
<accession>A0A1V0SBC0</accession>
<organism evidence="2">
    <name type="scientific">Catovirus CTV1</name>
    <dbReference type="NCBI Taxonomy" id="1977631"/>
    <lineage>
        <taxon>Viruses</taxon>
        <taxon>Varidnaviria</taxon>
        <taxon>Bamfordvirae</taxon>
        <taxon>Nucleocytoviricota</taxon>
        <taxon>Megaviricetes</taxon>
        <taxon>Imitervirales</taxon>
        <taxon>Mimiviridae</taxon>
        <taxon>Klosneuvirinae</taxon>
        <taxon>Catovirus</taxon>
    </lineage>
</organism>
<proteinExistence type="predicted"/>
<dbReference type="Pfam" id="PF13392">
    <property type="entry name" value="HNH_3"/>
    <property type="match status" value="2"/>
</dbReference>
<dbReference type="InterPro" id="IPR036388">
    <property type="entry name" value="WH-like_DNA-bd_sf"/>
</dbReference>
<dbReference type="GO" id="GO:0004519">
    <property type="term" value="F:endonuclease activity"/>
    <property type="evidence" value="ECO:0007669"/>
    <property type="project" value="UniProtKB-KW"/>
</dbReference>
<keyword evidence="2" id="KW-0540">Nuclease</keyword>
<dbReference type="SMART" id="SM00507">
    <property type="entry name" value="HNHc"/>
    <property type="match status" value="2"/>
</dbReference>
<protein>
    <submittedName>
        <fullName evidence="2">HNH endonuclease</fullName>
    </submittedName>
</protein>
<keyword evidence="2" id="KW-0378">Hydrolase</keyword>
<feature type="domain" description="HNH nuclease" evidence="1">
    <location>
        <begin position="195"/>
        <end position="243"/>
    </location>
</feature>
<dbReference type="Gene3D" id="3.90.75.20">
    <property type="match status" value="2"/>
</dbReference>
<sequence>MKQHVRCGYKSLSLENCELKKKKTMCVHNLVANTFLKKPNNEIKYFINHKDGNKSNNNINNLEFVTPSENAKHAFANGLREIIGRKVIKLNKEGHIVEEYKSINYAAQKNNMSAKNMIKICSENKEYDNFKFEIKNTDTEKIIIDESNNSKKIPGFDNYLVTNDGKIYSKNIKKFMSLKKDNSGYIMVSCYNKDKRKDFLVHRLVAERFIPKIKNKNIVNHINKNKSDNRVENLEWVNESENMIHAFS</sequence>